<dbReference type="KEGG" id="amv:ACMV_P5_00010"/>
<feature type="coiled-coil region" evidence="1">
    <location>
        <begin position="157"/>
        <end position="184"/>
    </location>
</feature>
<dbReference type="RefSeq" id="WP_013635140.1">
    <property type="nucleotide sequence ID" value="NC_015180.1"/>
</dbReference>
<name>F0J838_ACIMA</name>
<evidence type="ECO:0000313" key="5">
    <source>
        <dbReference type="EMBL" id="BAJ83255.1"/>
    </source>
</evidence>
<feature type="domain" description="Plasmid replication protein C C-terminal" evidence="4">
    <location>
        <begin position="334"/>
        <end position="432"/>
    </location>
</feature>
<feature type="region of interest" description="Disordered" evidence="2">
    <location>
        <begin position="295"/>
        <end position="326"/>
    </location>
</feature>
<dbReference type="InterPro" id="IPR021760">
    <property type="entry name" value="RepC_C"/>
</dbReference>
<evidence type="ECO:0000259" key="3">
    <source>
        <dbReference type="Pfam" id="PF03428"/>
    </source>
</evidence>
<geneLocation type="plasmid" evidence="5 6">
    <name>pACMV5</name>
</geneLocation>
<keyword evidence="1" id="KW-0175">Coiled coil</keyword>
<dbReference type="EMBL" id="AP012040">
    <property type="protein sequence ID" value="BAJ83255.1"/>
    <property type="molecule type" value="Genomic_DNA"/>
</dbReference>
<dbReference type="Pfam" id="PF03428">
    <property type="entry name" value="RP-C"/>
    <property type="match status" value="1"/>
</dbReference>
<reference evidence="5 6" key="1">
    <citation type="submission" date="2010-12" db="EMBL/GenBank/DDBJ databases">
        <title>Whole genome sequence of Acidiphilium multivorum AIU301.</title>
        <authorList>
            <person name="Narita-Yamada S."/>
            <person name="Nakamura S."/>
            <person name="Ito N."/>
            <person name="Takarada H."/>
            <person name="Katano Y."/>
            <person name="Nakazawa H."/>
            <person name="Hosoyama A."/>
            <person name="Yamada R."/>
            <person name="Fujita N."/>
        </authorList>
    </citation>
    <scope>NUCLEOTIDE SEQUENCE [LARGE SCALE GENOMIC DNA]</scope>
    <source>
        <strain evidence="6">DSM 11245 / JCM 8867 / AIU301</strain>
        <plasmid evidence="5 6">pACMV5</plasmid>
    </source>
</reference>
<evidence type="ECO:0000256" key="2">
    <source>
        <dbReference type="SAM" id="MobiDB-lite"/>
    </source>
</evidence>
<proteinExistence type="predicted"/>
<feature type="domain" description="Plasmid replication protein C N-terminal" evidence="3">
    <location>
        <begin position="22"/>
        <end position="195"/>
    </location>
</feature>
<dbReference type="NCBIfam" id="NF040974">
    <property type="entry name" value="RepABC_RepC"/>
    <property type="match status" value="1"/>
</dbReference>
<evidence type="ECO:0000313" key="6">
    <source>
        <dbReference type="Proteomes" id="UP000007100"/>
    </source>
</evidence>
<organism evidence="5 6">
    <name type="scientific">Acidiphilium multivorum (strain DSM 11245 / JCM 8867 / NBRC 100883 / AIU 301)</name>
    <dbReference type="NCBI Taxonomy" id="926570"/>
    <lineage>
        <taxon>Bacteria</taxon>
        <taxon>Pseudomonadati</taxon>
        <taxon>Pseudomonadota</taxon>
        <taxon>Alphaproteobacteria</taxon>
        <taxon>Acetobacterales</taxon>
        <taxon>Acidocellaceae</taxon>
        <taxon>Acidiphilium</taxon>
    </lineage>
</organism>
<dbReference type="InterPro" id="IPR005090">
    <property type="entry name" value="RepC_N"/>
</dbReference>
<gene>
    <name evidence="5" type="ordered locus">ACMV_P5_00010</name>
</gene>
<keyword evidence="6" id="KW-1185">Reference proteome</keyword>
<dbReference type="Pfam" id="PF11800">
    <property type="entry name" value="RP-C_C"/>
    <property type="match status" value="1"/>
</dbReference>
<dbReference type="Proteomes" id="UP000007100">
    <property type="component" value="Plasmid pACMV5"/>
</dbReference>
<evidence type="ECO:0000259" key="4">
    <source>
        <dbReference type="Pfam" id="PF11800"/>
    </source>
</evidence>
<feature type="compositionally biased region" description="Polar residues" evidence="2">
    <location>
        <begin position="299"/>
        <end position="308"/>
    </location>
</feature>
<accession>F0J838</accession>
<dbReference type="AlphaFoldDB" id="F0J838"/>
<dbReference type="HOGENOM" id="CLU_051007_1_0_5"/>
<sequence>MQTENAFGASRPSGAKCPSGLRKLSLAMLNTERVGEAFGGLPDKALPGRVLAAFKAAAPALGYSGRVVHAVDWLFSFTQAQDWTEGSRPIVWPSAALQQQALGIGSTQAKTLNRHLVELGLVSMKDSPNGKRYGRRDPHGRIVEAYGFDLSPLAVRMAEFQAVAEKARAEREEMRRLRRRATIAVRGLAQVLETAAEIGLAGPEWGRLGQEAHALARVLKRIERIDELALGVAGLERRHAEAKKRLADATIPPQEAHCETVQTDPKGPENRPHQYNYKLNPNPCQDTVMALSECRSGSGAVTSRQPSVPSERFKKGPNRSARKDSGPVMRLTTDELVCLAPRLRPYLRSPSPTWPDIVEAADWLRHDLGVSKPLWGEACLAMGREQAAIALAIVSMKPEGHFTSTPGGYFNGMVTRARGGTLNLTRTIWGLKTNQDRARRSKGH</sequence>
<dbReference type="InterPro" id="IPR047611">
    <property type="entry name" value="RepABC_RepC"/>
</dbReference>
<keyword evidence="5" id="KW-0614">Plasmid</keyword>
<protein>
    <submittedName>
        <fullName evidence="5">Replication protein C</fullName>
    </submittedName>
</protein>
<evidence type="ECO:0000256" key="1">
    <source>
        <dbReference type="SAM" id="Coils"/>
    </source>
</evidence>